<organism evidence="2 3">
    <name type="scientific">Ramazzottius varieornatus</name>
    <name type="common">Water bear</name>
    <name type="synonym">Tardigrade</name>
    <dbReference type="NCBI Taxonomy" id="947166"/>
    <lineage>
        <taxon>Eukaryota</taxon>
        <taxon>Metazoa</taxon>
        <taxon>Ecdysozoa</taxon>
        <taxon>Tardigrada</taxon>
        <taxon>Eutardigrada</taxon>
        <taxon>Parachela</taxon>
        <taxon>Hypsibioidea</taxon>
        <taxon>Ramazzottiidae</taxon>
        <taxon>Ramazzottius</taxon>
    </lineage>
</organism>
<protein>
    <submittedName>
        <fullName evidence="2">Uncharacterized protein</fullName>
    </submittedName>
</protein>
<dbReference type="EMBL" id="BDGG01000001">
    <property type="protein sequence ID" value="GAU90726.1"/>
    <property type="molecule type" value="Genomic_DNA"/>
</dbReference>
<feature type="compositionally biased region" description="Basic and acidic residues" evidence="1">
    <location>
        <begin position="10"/>
        <end position="29"/>
    </location>
</feature>
<feature type="compositionally biased region" description="Low complexity" evidence="1">
    <location>
        <begin position="41"/>
        <end position="59"/>
    </location>
</feature>
<feature type="region of interest" description="Disordered" evidence="1">
    <location>
        <begin position="1"/>
        <end position="60"/>
    </location>
</feature>
<evidence type="ECO:0000313" key="2">
    <source>
        <dbReference type="EMBL" id="GAU90726.1"/>
    </source>
</evidence>
<sequence length="155" mass="17698">MNRRLSWTRELARDREESAEREATRRGMDGESDDLMDVDKASPAAASSTSSTPITSKKSFSADKVVRRAAVYKFWTDDCNYCTKKYRDSNSSTILNTHNLRTQTGFQLKEDSGSPKLSIKQKALIDEKMKRLLTARNHPFSLVDYAEFIEFTQSL</sequence>
<proteinExistence type="predicted"/>
<dbReference type="AlphaFoldDB" id="A0A1D1ULX4"/>
<accession>A0A1D1ULX4</accession>
<reference evidence="2 3" key="1">
    <citation type="journal article" date="2016" name="Nat. Commun.">
        <title>Extremotolerant tardigrade genome and improved radiotolerance of human cultured cells by tardigrade-unique protein.</title>
        <authorList>
            <person name="Hashimoto T."/>
            <person name="Horikawa D.D."/>
            <person name="Saito Y."/>
            <person name="Kuwahara H."/>
            <person name="Kozuka-Hata H."/>
            <person name="Shin-I T."/>
            <person name="Minakuchi Y."/>
            <person name="Ohishi K."/>
            <person name="Motoyama A."/>
            <person name="Aizu T."/>
            <person name="Enomoto A."/>
            <person name="Kondo K."/>
            <person name="Tanaka S."/>
            <person name="Hara Y."/>
            <person name="Koshikawa S."/>
            <person name="Sagara H."/>
            <person name="Miura T."/>
            <person name="Yokobori S."/>
            <person name="Miyagawa K."/>
            <person name="Suzuki Y."/>
            <person name="Kubo T."/>
            <person name="Oyama M."/>
            <person name="Kohara Y."/>
            <person name="Fujiyama A."/>
            <person name="Arakawa K."/>
            <person name="Katayama T."/>
            <person name="Toyoda A."/>
            <person name="Kunieda T."/>
        </authorList>
    </citation>
    <scope>NUCLEOTIDE SEQUENCE [LARGE SCALE GENOMIC DNA]</scope>
    <source>
        <strain evidence="2 3">YOKOZUNA-1</strain>
    </source>
</reference>
<dbReference type="Proteomes" id="UP000186922">
    <property type="component" value="Unassembled WGS sequence"/>
</dbReference>
<comment type="caution">
    <text evidence="2">The sequence shown here is derived from an EMBL/GenBank/DDBJ whole genome shotgun (WGS) entry which is preliminary data.</text>
</comment>
<evidence type="ECO:0000256" key="1">
    <source>
        <dbReference type="SAM" id="MobiDB-lite"/>
    </source>
</evidence>
<name>A0A1D1ULX4_RAMVA</name>
<evidence type="ECO:0000313" key="3">
    <source>
        <dbReference type="Proteomes" id="UP000186922"/>
    </source>
</evidence>
<gene>
    <name evidence="2" type="primary">RvY_03104-1</name>
    <name evidence="2" type="synonym">RvY_03104.1</name>
    <name evidence="2" type="ORF">RvY_03104</name>
</gene>
<keyword evidence="3" id="KW-1185">Reference proteome</keyword>